<name>A0A6G7Y455_9ACTN</name>
<protein>
    <submittedName>
        <fullName evidence="3">Uncharacterized protein</fullName>
    </submittedName>
</protein>
<feature type="region of interest" description="Disordered" evidence="1">
    <location>
        <begin position="18"/>
        <end position="49"/>
    </location>
</feature>
<organism evidence="3 4">
    <name type="scientific">Propioniciclava coleopterorum</name>
    <dbReference type="NCBI Taxonomy" id="2714937"/>
    <lineage>
        <taxon>Bacteria</taxon>
        <taxon>Bacillati</taxon>
        <taxon>Actinomycetota</taxon>
        <taxon>Actinomycetes</taxon>
        <taxon>Propionibacteriales</taxon>
        <taxon>Propionibacteriaceae</taxon>
        <taxon>Propioniciclava</taxon>
    </lineage>
</organism>
<keyword evidence="4" id="KW-1185">Reference proteome</keyword>
<evidence type="ECO:0000256" key="2">
    <source>
        <dbReference type="SAM" id="SignalP"/>
    </source>
</evidence>
<keyword evidence="2" id="KW-0732">Signal</keyword>
<accession>A0A6G7Y455</accession>
<dbReference type="Proteomes" id="UP000501058">
    <property type="component" value="Chromosome"/>
</dbReference>
<feature type="chain" id="PRO_5039429721" evidence="2">
    <location>
        <begin position="19"/>
        <end position="317"/>
    </location>
</feature>
<dbReference type="AlphaFoldDB" id="A0A6G7Y455"/>
<proteinExistence type="predicted"/>
<feature type="compositionally biased region" description="Pro residues" evidence="1">
    <location>
        <begin position="25"/>
        <end position="35"/>
    </location>
</feature>
<dbReference type="KEGG" id="prv:G7070_04035"/>
<dbReference type="RefSeq" id="WP_166232151.1">
    <property type="nucleotide sequence ID" value="NZ_CP049865.1"/>
</dbReference>
<evidence type="ECO:0000256" key="1">
    <source>
        <dbReference type="SAM" id="MobiDB-lite"/>
    </source>
</evidence>
<feature type="signal peptide" evidence="2">
    <location>
        <begin position="1"/>
        <end position="18"/>
    </location>
</feature>
<gene>
    <name evidence="3" type="ORF">G7070_04035</name>
</gene>
<evidence type="ECO:0000313" key="3">
    <source>
        <dbReference type="EMBL" id="QIK71595.1"/>
    </source>
</evidence>
<evidence type="ECO:0000313" key="4">
    <source>
        <dbReference type="Proteomes" id="UP000501058"/>
    </source>
</evidence>
<sequence>MSLPRRAAAAAIVLAVSAGCTPGSDPTPPITPTPTRPTETASPTPTPSEQIDLLERGAAVRLVDRLLDAADTTRAIMVTVTAETASVAVLRNGAAETWAWRDGRVQQVQSDINYVTQREFDPHAFDFDDLPALFRAAQAVSGSDADQSLQIVDISAGLVSMSVSTNPETRPVFFNPDGTLLPTLDFSSEWGLKQGYEDVVGPRGTTTGMGFGSALGVYLDSPQDTQGAFTRRQRTARTPVIVTNRTDANRLAAFDPARVKPAVVWSVLQGMRDQGTFTLDTTWSCIVDDRTSTGTPKLYFQVGDRSFVTDLLGNVLS</sequence>
<reference evidence="3 4" key="1">
    <citation type="submission" date="2020-03" db="EMBL/GenBank/DDBJ databases">
        <title>Propioniciclava sp. nov., isolated from Hydrophilus acuminatus.</title>
        <authorList>
            <person name="Hyun D.-W."/>
            <person name="Bae J.-W."/>
        </authorList>
    </citation>
    <scope>NUCLEOTIDE SEQUENCE [LARGE SCALE GENOMIC DNA]</scope>
    <source>
        <strain evidence="3 4">HDW11</strain>
    </source>
</reference>
<dbReference type="EMBL" id="CP049865">
    <property type="protein sequence ID" value="QIK71595.1"/>
    <property type="molecule type" value="Genomic_DNA"/>
</dbReference>
<dbReference type="PROSITE" id="PS51257">
    <property type="entry name" value="PROKAR_LIPOPROTEIN"/>
    <property type="match status" value="1"/>
</dbReference>